<keyword evidence="3" id="KW-1185">Reference proteome</keyword>
<organism evidence="2 3">
    <name type="scientific">Oceanicola granulosus (strain ATCC BAA-861 / DSM 15982 / KCTC 12143 / HTCC2516)</name>
    <dbReference type="NCBI Taxonomy" id="314256"/>
    <lineage>
        <taxon>Bacteria</taxon>
        <taxon>Pseudomonadati</taxon>
        <taxon>Pseudomonadota</taxon>
        <taxon>Alphaproteobacteria</taxon>
        <taxon>Rhodobacterales</taxon>
        <taxon>Roseobacteraceae</taxon>
        <taxon>Oceanicola</taxon>
    </lineage>
</organism>
<dbReference type="AntiFam" id="ANF00062">
    <property type="entry name" value="Shadow ORF (opposite ABC transporter protein)"/>
</dbReference>
<dbReference type="EMBL" id="AAOT01000049">
    <property type="protein sequence ID" value="EAR49746.1"/>
    <property type="molecule type" value="Genomic_DNA"/>
</dbReference>
<dbReference type="Proteomes" id="UP000003635">
    <property type="component" value="Unassembled WGS sequence"/>
</dbReference>
<reference evidence="2 3" key="1">
    <citation type="journal article" date="2010" name="J. Bacteriol.">
        <title>Genome sequences of Oceanicola granulosus HTCC2516(T) and Oceanicola batsensis HTCC2597(TDelta).</title>
        <authorList>
            <person name="Thrash J.C."/>
            <person name="Cho J.C."/>
            <person name="Vergin K.L."/>
            <person name="Giovannoni S.J."/>
        </authorList>
    </citation>
    <scope>NUCLEOTIDE SEQUENCE [LARGE SCALE GENOMIC DNA]</scope>
    <source>
        <strain evidence="3">ATCC BAA-861 / DSM 15982 / KCTC 12143 / HTCC2516</strain>
    </source>
</reference>
<feature type="region of interest" description="Disordered" evidence="1">
    <location>
        <begin position="1"/>
        <end position="115"/>
    </location>
</feature>
<protein>
    <submittedName>
        <fullName evidence="2">Uncharacterized protein</fullName>
    </submittedName>
</protein>
<feature type="compositionally biased region" description="Polar residues" evidence="1">
    <location>
        <begin position="38"/>
        <end position="47"/>
    </location>
</feature>
<evidence type="ECO:0000313" key="3">
    <source>
        <dbReference type="Proteomes" id="UP000003635"/>
    </source>
</evidence>
<evidence type="ECO:0000313" key="2">
    <source>
        <dbReference type="EMBL" id="EAR49746.1"/>
    </source>
</evidence>
<dbReference type="AlphaFoldDB" id="Q2CAP8"/>
<name>Q2CAP8_OCEGH</name>
<gene>
    <name evidence="2" type="ORF">OG2516_08773</name>
</gene>
<sequence>MRISGSSAEKGSSISRIGASVAKARARPTRCCMPPDSSPTLRSAQSERPTRLSWRSARFSRSDLLTPSSSRPSATLSRTVRQGSRPNCWNTIETHSRRRCSSSEAEAPGRVADQSSLRTVTAPRAIGLRPLMARSSVDLPDPDRPMSTRISPSSTASEQSCTPSTCRVRSWISGRSSPSSMSGRAFSGALPKTMETLSIRTAMVICGGSRR</sequence>
<evidence type="ECO:0000256" key="1">
    <source>
        <dbReference type="SAM" id="MobiDB-lite"/>
    </source>
</evidence>
<feature type="compositionally biased region" description="Low complexity" evidence="1">
    <location>
        <begin position="1"/>
        <end position="17"/>
    </location>
</feature>
<accession>Q2CAP8</accession>
<dbReference type="eggNOG" id="ENOG5033JZV">
    <property type="taxonomic scope" value="Bacteria"/>
</dbReference>
<feature type="compositionally biased region" description="Polar residues" evidence="1">
    <location>
        <begin position="148"/>
        <end position="163"/>
    </location>
</feature>
<feature type="compositionally biased region" description="Polar residues" evidence="1">
    <location>
        <begin position="63"/>
        <end position="93"/>
    </location>
</feature>
<feature type="region of interest" description="Disordered" evidence="1">
    <location>
        <begin position="135"/>
        <end position="163"/>
    </location>
</feature>
<comment type="caution">
    <text evidence="2">The sequence shown here is derived from an EMBL/GenBank/DDBJ whole genome shotgun (WGS) entry which is preliminary data.</text>
</comment>
<dbReference type="HOGENOM" id="CLU_113283_0_0_5"/>
<proteinExistence type="predicted"/>